<dbReference type="Proteomes" id="UP000654075">
    <property type="component" value="Unassembled WGS sequence"/>
</dbReference>
<proteinExistence type="inferred from homology"/>
<protein>
    <recommendedName>
        <fullName evidence="11">Cytochrome P450</fullName>
    </recommendedName>
</protein>
<dbReference type="SUPFAM" id="SSF48264">
    <property type="entry name" value="Cytochrome P450"/>
    <property type="match status" value="1"/>
</dbReference>
<dbReference type="OrthoDB" id="1372046at2759"/>
<evidence type="ECO:0000256" key="6">
    <source>
        <dbReference type="ARBA" id="ARBA00023033"/>
    </source>
</evidence>
<keyword evidence="8" id="KW-0812">Transmembrane</keyword>
<dbReference type="InterPro" id="IPR036396">
    <property type="entry name" value="Cyt_P450_sf"/>
</dbReference>
<keyword evidence="4" id="KW-0560">Oxidoreductase</keyword>
<keyword evidence="2 7" id="KW-0349">Heme</keyword>
<evidence type="ECO:0000313" key="10">
    <source>
        <dbReference type="Proteomes" id="UP000654075"/>
    </source>
</evidence>
<keyword evidence="3 7" id="KW-0479">Metal-binding</keyword>
<dbReference type="PANTHER" id="PTHR24286">
    <property type="entry name" value="CYTOCHROME P450 26"/>
    <property type="match status" value="1"/>
</dbReference>
<evidence type="ECO:0008006" key="11">
    <source>
        <dbReference type="Google" id="ProtNLM"/>
    </source>
</evidence>
<evidence type="ECO:0000256" key="3">
    <source>
        <dbReference type="ARBA" id="ARBA00022723"/>
    </source>
</evidence>
<accession>A0A813F2A0</accession>
<dbReference type="EMBL" id="CAJNNV010017857">
    <property type="protein sequence ID" value="CAE8605451.1"/>
    <property type="molecule type" value="Genomic_DNA"/>
</dbReference>
<evidence type="ECO:0000256" key="1">
    <source>
        <dbReference type="ARBA" id="ARBA00010617"/>
    </source>
</evidence>
<dbReference type="InterPro" id="IPR002401">
    <property type="entry name" value="Cyt_P450_E_grp-I"/>
</dbReference>
<comment type="similarity">
    <text evidence="1">Belongs to the cytochrome P450 family.</text>
</comment>
<evidence type="ECO:0000256" key="2">
    <source>
        <dbReference type="ARBA" id="ARBA00022617"/>
    </source>
</evidence>
<keyword evidence="10" id="KW-1185">Reference proteome</keyword>
<evidence type="ECO:0000256" key="5">
    <source>
        <dbReference type="ARBA" id="ARBA00023004"/>
    </source>
</evidence>
<dbReference type="GO" id="GO:0016705">
    <property type="term" value="F:oxidoreductase activity, acting on paired donors, with incorporation or reduction of molecular oxygen"/>
    <property type="evidence" value="ECO:0007669"/>
    <property type="project" value="InterPro"/>
</dbReference>
<evidence type="ECO:0000256" key="7">
    <source>
        <dbReference type="PIRSR" id="PIRSR602401-1"/>
    </source>
</evidence>
<dbReference type="Pfam" id="PF00067">
    <property type="entry name" value="p450"/>
    <property type="match status" value="1"/>
</dbReference>
<sequence length="479" mass="53191">MLLSRAWHTDELFGFAESYRPSWLSIGLGTIGALAAAVVLPQYAILRHKQRPWTDLGTPFWGHTLTMLKVGVDMWVDLIISRVERQTGRPFRSVLRYAGFQHAVIMRYDVYRDHVQKLDQAGDLVPDLPPPFVKLLGKSSILNMRASFQAGLTPQHRRIRSKVMRALAPAQVLQHRAGMQQVSRRLLEDLASASQAGSAPFEPIAKSFAMSISARLIVGEELSGEYLQEMEACFVDILAGALSPPLDLGRFSAFGRAMQARRKLLPLVKKMMAHPAVSRTALGELLLAGEEGEPLTLEEIVDTVVTLLLAGQITTNHALVQLLVDLHKHPEEVQLIRAESEKDFGSIEQDSHTLRVIKESLRLTPPINVFRRACPGRAVSLGEAGVVPAGCSMAPLLRDLDDRSWNPARWAALPLDHLLVFGGNQPHSCVGRHLALLELHIFVRELCGTYTFEVLEAEEQSMMGLKCWKDGLPVCLERL</sequence>
<name>A0A813F2A0_POLGL</name>
<comment type="cofactor">
    <cofactor evidence="7">
        <name>heme</name>
        <dbReference type="ChEBI" id="CHEBI:30413"/>
    </cofactor>
</comment>
<gene>
    <name evidence="9" type="ORF">PGLA1383_LOCUS23565</name>
</gene>
<keyword evidence="8" id="KW-0472">Membrane</keyword>
<dbReference type="PRINTS" id="PR00463">
    <property type="entry name" value="EP450I"/>
</dbReference>
<dbReference type="PANTHER" id="PTHR24286:SF384">
    <property type="entry name" value="P450, PUTATIVE (EUROFUNG)-RELATED"/>
    <property type="match status" value="1"/>
</dbReference>
<dbReference type="GO" id="GO:0005506">
    <property type="term" value="F:iron ion binding"/>
    <property type="evidence" value="ECO:0007669"/>
    <property type="project" value="InterPro"/>
</dbReference>
<dbReference type="AlphaFoldDB" id="A0A813F2A0"/>
<evidence type="ECO:0000313" key="9">
    <source>
        <dbReference type="EMBL" id="CAE8605451.1"/>
    </source>
</evidence>
<evidence type="ECO:0000256" key="8">
    <source>
        <dbReference type="SAM" id="Phobius"/>
    </source>
</evidence>
<dbReference type="GO" id="GO:0016125">
    <property type="term" value="P:sterol metabolic process"/>
    <property type="evidence" value="ECO:0007669"/>
    <property type="project" value="TreeGrafter"/>
</dbReference>
<keyword evidence="8" id="KW-1133">Transmembrane helix</keyword>
<organism evidence="9 10">
    <name type="scientific">Polarella glacialis</name>
    <name type="common">Dinoflagellate</name>
    <dbReference type="NCBI Taxonomy" id="89957"/>
    <lineage>
        <taxon>Eukaryota</taxon>
        <taxon>Sar</taxon>
        <taxon>Alveolata</taxon>
        <taxon>Dinophyceae</taxon>
        <taxon>Suessiales</taxon>
        <taxon>Suessiaceae</taxon>
        <taxon>Polarella</taxon>
    </lineage>
</organism>
<comment type="caution">
    <text evidence="9">The sequence shown here is derived from an EMBL/GenBank/DDBJ whole genome shotgun (WGS) entry which is preliminary data.</text>
</comment>
<dbReference type="Gene3D" id="1.10.630.10">
    <property type="entry name" value="Cytochrome P450"/>
    <property type="match status" value="1"/>
</dbReference>
<reference evidence="9" key="1">
    <citation type="submission" date="2021-02" db="EMBL/GenBank/DDBJ databases">
        <authorList>
            <person name="Dougan E. K."/>
            <person name="Rhodes N."/>
            <person name="Thang M."/>
            <person name="Chan C."/>
        </authorList>
    </citation>
    <scope>NUCLEOTIDE SEQUENCE</scope>
</reference>
<dbReference type="GO" id="GO:0004497">
    <property type="term" value="F:monooxygenase activity"/>
    <property type="evidence" value="ECO:0007669"/>
    <property type="project" value="UniProtKB-KW"/>
</dbReference>
<keyword evidence="5 7" id="KW-0408">Iron</keyword>
<dbReference type="InterPro" id="IPR001128">
    <property type="entry name" value="Cyt_P450"/>
</dbReference>
<evidence type="ECO:0000256" key="4">
    <source>
        <dbReference type="ARBA" id="ARBA00023002"/>
    </source>
</evidence>
<feature type="transmembrane region" description="Helical" evidence="8">
    <location>
        <begin position="23"/>
        <end position="46"/>
    </location>
</feature>
<dbReference type="GO" id="GO:0020037">
    <property type="term" value="F:heme binding"/>
    <property type="evidence" value="ECO:0007669"/>
    <property type="project" value="InterPro"/>
</dbReference>
<feature type="binding site" description="axial binding residue" evidence="7">
    <location>
        <position position="429"/>
    </location>
    <ligand>
        <name>heme</name>
        <dbReference type="ChEBI" id="CHEBI:30413"/>
    </ligand>
    <ligandPart>
        <name>Fe</name>
        <dbReference type="ChEBI" id="CHEBI:18248"/>
    </ligandPart>
</feature>
<keyword evidence="6" id="KW-0503">Monooxygenase</keyword>